<gene>
    <name evidence="2" type="ORF">AL536_19880</name>
    <name evidence="3" type="ORF">NCTC11327_02739</name>
</gene>
<evidence type="ECO:0000256" key="1">
    <source>
        <dbReference type="SAM" id="SignalP"/>
    </source>
</evidence>
<reference evidence="2" key="2">
    <citation type="submission" date="2018-01" db="EMBL/GenBank/DDBJ databases">
        <title>FDA dAtabase for Regulatory Grade micrObial Sequences (FDA-ARGOS): Supporting development and validation of Infectious Disease Dx tests.</title>
        <authorList>
            <person name="Hoffmann M."/>
            <person name="Allard M."/>
            <person name="Evans P."/>
            <person name="Brown E."/>
            <person name="Tallon L."/>
            <person name="Sadzewicz L."/>
            <person name="Sengamalay N."/>
            <person name="Ott S."/>
            <person name="Godinez A."/>
            <person name="Nagaraj S."/>
            <person name="Vyas G."/>
            <person name="Aluvathingal J."/>
            <person name="Nadendla S."/>
            <person name="Geyer C."/>
            <person name="Sichtig H."/>
        </authorList>
    </citation>
    <scope>NUCLEOTIDE SEQUENCE</scope>
    <source>
        <strain evidence="2">ATCC 33809</strain>
    </source>
</reference>
<evidence type="ECO:0000313" key="4">
    <source>
        <dbReference type="Proteomes" id="UP000057088"/>
    </source>
</evidence>
<evidence type="ECO:0000313" key="5">
    <source>
        <dbReference type="Proteomes" id="UP000254626"/>
    </source>
</evidence>
<dbReference type="RefSeq" id="WP_020332520.1">
    <property type="nucleotide sequence ID" value="NZ_CABLBX010000014.1"/>
</dbReference>
<sequence>MQTTKRAKLWIQTLSVSALLTMAGCAEMKQAGTDVGHATRDAATAIGHATRDTTKAIGHATRDAVNSVKDDLNSAE</sequence>
<protein>
    <submittedName>
        <fullName evidence="3">Lipoprotein, putative</fullName>
    </submittedName>
</protein>
<dbReference type="Proteomes" id="UP000057088">
    <property type="component" value="Chromosome 2"/>
</dbReference>
<dbReference type="Proteomes" id="UP000254626">
    <property type="component" value="Unassembled WGS sequence"/>
</dbReference>
<dbReference type="KEGG" id="vfl:AL536_19880"/>
<accession>A0AAX2LRD6</accession>
<feature type="chain" id="PRO_5043937375" evidence="1">
    <location>
        <begin position="24"/>
        <end position="76"/>
    </location>
</feature>
<proteinExistence type="predicted"/>
<dbReference type="GeneID" id="29385253"/>
<keyword evidence="1" id="KW-0732">Signal</keyword>
<keyword evidence="3" id="KW-0449">Lipoprotein</keyword>
<evidence type="ECO:0000313" key="3">
    <source>
        <dbReference type="EMBL" id="SUP29564.1"/>
    </source>
</evidence>
<evidence type="ECO:0000313" key="2">
    <source>
        <dbReference type="EMBL" id="AMF95626.1"/>
    </source>
</evidence>
<keyword evidence="4" id="KW-1185">Reference proteome</keyword>
<organism evidence="3 5">
    <name type="scientific">Vibrio fluvialis</name>
    <dbReference type="NCBI Taxonomy" id="676"/>
    <lineage>
        <taxon>Bacteria</taxon>
        <taxon>Pseudomonadati</taxon>
        <taxon>Pseudomonadota</taxon>
        <taxon>Gammaproteobacteria</taxon>
        <taxon>Vibrionales</taxon>
        <taxon>Vibrionaceae</taxon>
        <taxon>Vibrio</taxon>
    </lineage>
</organism>
<dbReference type="EMBL" id="CP014035">
    <property type="protein sequence ID" value="AMF95626.1"/>
    <property type="molecule type" value="Genomic_DNA"/>
</dbReference>
<reference evidence="4" key="1">
    <citation type="submission" date="2015-12" db="EMBL/GenBank/DDBJ databases">
        <title>FDA dAtabase for Regulatory Grade micrObial Sequences (FDA-ARGOS): Supporting development and validation of Infectious Disease Dx tests.</title>
        <authorList>
            <person name="Hoffmann M."/>
            <person name="Allard M."/>
            <person name="Evans P."/>
            <person name="Brown E."/>
            <person name="Tallon L.J."/>
            <person name="Sadzewicz L."/>
            <person name="Sengamalay N."/>
            <person name="Ott S."/>
            <person name="Godinez A."/>
            <person name="Nagaraj S."/>
            <person name="Vyas G."/>
            <person name="Aluvathingal J."/>
            <person name="Nadendla S."/>
            <person name="Geyer C."/>
            <person name="Sichtig H."/>
        </authorList>
    </citation>
    <scope>NUCLEOTIDE SEQUENCE [LARGE SCALE GENOMIC DNA]</scope>
    <source>
        <strain evidence="4">ATCC 33809</strain>
    </source>
</reference>
<dbReference type="EMBL" id="UHIP01000001">
    <property type="protein sequence ID" value="SUP29564.1"/>
    <property type="molecule type" value="Genomic_DNA"/>
</dbReference>
<dbReference type="PROSITE" id="PS51257">
    <property type="entry name" value="PROKAR_LIPOPROTEIN"/>
    <property type="match status" value="1"/>
</dbReference>
<feature type="signal peptide" evidence="1">
    <location>
        <begin position="1"/>
        <end position="23"/>
    </location>
</feature>
<dbReference type="AlphaFoldDB" id="A0AAX2LRD6"/>
<reference evidence="3 5" key="3">
    <citation type="submission" date="2018-06" db="EMBL/GenBank/DDBJ databases">
        <authorList>
            <consortium name="Pathogen Informatics"/>
            <person name="Doyle S."/>
        </authorList>
    </citation>
    <scope>NUCLEOTIDE SEQUENCE [LARGE SCALE GENOMIC DNA]</scope>
    <source>
        <strain evidence="3 5">NCTC11327</strain>
    </source>
</reference>
<name>A0AAX2LRD6_VIBFL</name>